<name>A0A382EDB4_9ZZZZ</name>
<dbReference type="EMBL" id="UINC01043788">
    <property type="protein sequence ID" value="SVB48312.1"/>
    <property type="molecule type" value="Genomic_DNA"/>
</dbReference>
<reference evidence="1" key="1">
    <citation type="submission" date="2018-05" db="EMBL/GenBank/DDBJ databases">
        <authorList>
            <person name="Lanie J.A."/>
            <person name="Ng W.-L."/>
            <person name="Kazmierczak K.M."/>
            <person name="Andrzejewski T.M."/>
            <person name="Davidsen T.M."/>
            <person name="Wayne K.J."/>
            <person name="Tettelin H."/>
            <person name="Glass J.I."/>
            <person name="Rusch D."/>
            <person name="Podicherti R."/>
            <person name="Tsui H.-C.T."/>
            <person name="Winkler M.E."/>
        </authorList>
    </citation>
    <scope>NUCLEOTIDE SEQUENCE</scope>
</reference>
<accession>A0A382EDB4</accession>
<organism evidence="1">
    <name type="scientific">marine metagenome</name>
    <dbReference type="NCBI Taxonomy" id="408172"/>
    <lineage>
        <taxon>unclassified sequences</taxon>
        <taxon>metagenomes</taxon>
        <taxon>ecological metagenomes</taxon>
    </lineage>
</organism>
<evidence type="ECO:0000313" key="1">
    <source>
        <dbReference type="EMBL" id="SVB48312.1"/>
    </source>
</evidence>
<proteinExistence type="predicted"/>
<protein>
    <submittedName>
        <fullName evidence="1">Uncharacterized protein</fullName>
    </submittedName>
</protein>
<gene>
    <name evidence="1" type="ORF">METZ01_LOCUS201166</name>
</gene>
<dbReference type="AlphaFoldDB" id="A0A382EDB4"/>
<sequence>MMNYKIDERDKWSTWLRLLSSATIQQSFPELINHDIYFNFRSLSSLGWKNVS</sequence>